<keyword evidence="2" id="KW-1185">Reference proteome</keyword>
<dbReference type="AlphaFoldDB" id="A0A0P1A4N8"/>
<dbReference type="Proteomes" id="UP000054928">
    <property type="component" value="Unassembled WGS sequence"/>
</dbReference>
<evidence type="ECO:0000313" key="2">
    <source>
        <dbReference type="Proteomes" id="UP000054928"/>
    </source>
</evidence>
<proteinExistence type="predicted"/>
<organism evidence="1 2">
    <name type="scientific">Plasmopara halstedii</name>
    <name type="common">Downy mildew of sunflower</name>
    <dbReference type="NCBI Taxonomy" id="4781"/>
    <lineage>
        <taxon>Eukaryota</taxon>
        <taxon>Sar</taxon>
        <taxon>Stramenopiles</taxon>
        <taxon>Oomycota</taxon>
        <taxon>Peronosporomycetes</taxon>
        <taxon>Peronosporales</taxon>
        <taxon>Peronosporaceae</taxon>
        <taxon>Plasmopara</taxon>
    </lineage>
</organism>
<dbReference type="GeneID" id="59052691"/>
<evidence type="ECO:0000313" key="1">
    <source>
        <dbReference type="EMBL" id="CEG35119.1"/>
    </source>
</evidence>
<dbReference type="RefSeq" id="XP_036262961.1">
    <property type="nucleotide sequence ID" value="XM_036407437.1"/>
</dbReference>
<protein>
    <submittedName>
        <fullName evidence="1">Uncharacterized protein</fullName>
    </submittedName>
</protein>
<dbReference type="EMBL" id="CCYD01000007">
    <property type="protein sequence ID" value="CEG35119.1"/>
    <property type="molecule type" value="Genomic_DNA"/>
</dbReference>
<reference evidence="2" key="1">
    <citation type="submission" date="2014-09" db="EMBL/GenBank/DDBJ databases">
        <authorList>
            <person name="Sharma Rahul"/>
            <person name="Thines Marco"/>
        </authorList>
    </citation>
    <scope>NUCLEOTIDE SEQUENCE [LARGE SCALE GENOMIC DNA]</scope>
</reference>
<accession>A0A0P1A4N8</accession>
<sequence length="87" mass="10115">MKVNDRRSRLVWTTRQDISYDVDNTIIVNILLSNILPTLMIRLDDEEASIISEYFILIKIMMPLVPSHVHGQLTSRTPNFLECKATR</sequence>
<name>A0A0P1A4N8_PLAHL</name>